<reference evidence="1" key="1">
    <citation type="submission" date="2022-04" db="EMBL/GenBank/DDBJ databases">
        <title>Genome of the entomopathogenic fungus Entomophthora muscae.</title>
        <authorList>
            <person name="Elya C."/>
            <person name="Lovett B.R."/>
            <person name="Lee E."/>
            <person name="Macias A.M."/>
            <person name="Hajek A.E."/>
            <person name="De Bivort B.L."/>
            <person name="Kasson M.T."/>
            <person name="De Fine Licht H.H."/>
            <person name="Stajich J.E."/>
        </authorList>
    </citation>
    <scope>NUCLEOTIDE SEQUENCE</scope>
    <source>
        <strain evidence="1">Berkeley</strain>
    </source>
</reference>
<accession>A0ACC2RRK6</accession>
<proteinExistence type="predicted"/>
<keyword evidence="2" id="KW-1185">Reference proteome</keyword>
<comment type="caution">
    <text evidence="1">The sequence shown here is derived from an EMBL/GenBank/DDBJ whole genome shotgun (WGS) entry which is preliminary data.</text>
</comment>
<dbReference type="Proteomes" id="UP001165960">
    <property type="component" value="Unassembled WGS sequence"/>
</dbReference>
<protein>
    <submittedName>
        <fullName evidence="1">Uncharacterized protein</fullName>
    </submittedName>
</protein>
<dbReference type="EMBL" id="QTSX02006624">
    <property type="protein sequence ID" value="KAJ9052679.1"/>
    <property type="molecule type" value="Genomic_DNA"/>
</dbReference>
<gene>
    <name evidence="1" type="ORF">DSO57_1031912</name>
</gene>
<evidence type="ECO:0000313" key="2">
    <source>
        <dbReference type="Proteomes" id="UP001165960"/>
    </source>
</evidence>
<sequence length="371" mass="41640">MATLEFLEEFACIKNAIGMGNEEACYLLQKRLLPKLKDFLAHHILPTNYNNLVQEILCWAPWVKQLPPWKPTPRQMPLTKKNNPDTLPLSLISKEGRGYQLSDTKRKLHMDKGCCIYCGKKGHQAKDCFALNHVQQTPSAVLAAANPNKSTNKSYASFPVTIKTSQGRLDTFSLLDTGAMGNVLDHSILKLLRIEDYTPSLVLLANKSSIHVNCIFCPIETSRSGASFTLDYSTISGLTFPVIIGYPWCEQARMNINWDTHQIEFTNLRINFSVPIGQYNTHGHTKLEFLSSLGQTQVHQKGSLPYELLHYESFFSDASCNKLLSHKSLDLRIEGNCGKFDSLKLDSLVLDTLLSTREPSAAYVNLLVFLA</sequence>
<organism evidence="1 2">
    <name type="scientific">Entomophthora muscae</name>
    <dbReference type="NCBI Taxonomy" id="34485"/>
    <lineage>
        <taxon>Eukaryota</taxon>
        <taxon>Fungi</taxon>
        <taxon>Fungi incertae sedis</taxon>
        <taxon>Zoopagomycota</taxon>
        <taxon>Entomophthoromycotina</taxon>
        <taxon>Entomophthoromycetes</taxon>
        <taxon>Entomophthorales</taxon>
        <taxon>Entomophthoraceae</taxon>
        <taxon>Entomophthora</taxon>
    </lineage>
</organism>
<evidence type="ECO:0000313" key="1">
    <source>
        <dbReference type="EMBL" id="KAJ9052679.1"/>
    </source>
</evidence>
<name>A0ACC2RRK6_9FUNG</name>